<feature type="region of interest" description="Disordered" evidence="3">
    <location>
        <begin position="531"/>
        <end position="600"/>
    </location>
</feature>
<evidence type="ECO:0000313" key="8">
    <source>
        <dbReference type="Proteomes" id="UP000759131"/>
    </source>
</evidence>
<dbReference type="EMBL" id="OC861155">
    <property type="protein sequence ID" value="CAD7629209.1"/>
    <property type="molecule type" value="Genomic_DNA"/>
</dbReference>
<feature type="compositionally biased region" description="Basic and acidic residues" evidence="3">
    <location>
        <begin position="463"/>
        <end position="474"/>
    </location>
</feature>
<dbReference type="GO" id="GO:0030424">
    <property type="term" value="C:axon"/>
    <property type="evidence" value="ECO:0007669"/>
    <property type="project" value="TreeGrafter"/>
</dbReference>
<evidence type="ECO:0000256" key="2">
    <source>
        <dbReference type="ARBA" id="ARBA00023157"/>
    </source>
</evidence>
<dbReference type="PROSITE" id="PS50853">
    <property type="entry name" value="FN3"/>
    <property type="match status" value="3"/>
</dbReference>
<evidence type="ECO:0000313" key="7">
    <source>
        <dbReference type="EMBL" id="CAD7629209.1"/>
    </source>
</evidence>
<keyword evidence="4" id="KW-1133">Transmembrane helix</keyword>
<reference evidence="7" key="1">
    <citation type="submission" date="2020-11" db="EMBL/GenBank/DDBJ databases">
        <authorList>
            <person name="Tran Van P."/>
        </authorList>
    </citation>
    <scope>NUCLEOTIDE SEQUENCE</scope>
</reference>
<dbReference type="PANTHER" id="PTHR44170">
    <property type="entry name" value="PROTEIN SIDEKICK"/>
    <property type="match status" value="1"/>
</dbReference>
<dbReference type="GO" id="GO:0007411">
    <property type="term" value="P:axon guidance"/>
    <property type="evidence" value="ECO:0007669"/>
    <property type="project" value="TreeGrafter"/>
</dbReference>
<gene>
    <name evidence="7" type="ORF">OSB1V03_LOCUS9626</name>
</gene>
<dbReference type="InterPro" id="IPR036116">
    <property type="entry name" value="FN3_sf"/>
</dbReference>
<dbReference type="CDD" id="cd00063">
    <property type="entry name" value="FN3"/>
    <property type="match status" value="3"/>
</dbReference>
<feature type="region of interest" description="Disordered" evidence="3">
    <location>
        <begin position="423"/>
        <end position="484"/>
    </location>
</feature>
<dbReference type="Gene3D" id="2.60.40.10">
    <property type="entry name" value="Immunoglobulins"/>
    <property type="match status" value="3"/>
</dbReference>
<keyword evidence="2" id="KW-1015">Disulfide bond</keyword>
<sequence length="600" mass="67724">MKLLVIFSVCLSAVMCVLGADTPTPPEIISIECKKRSAILRWSAMGEADVKEFKIQYMTNWSPNEWFDYVYKTPVVDAELRLILNPWATYKFRVISVNYVGASNASAPSDSCTTEEDIPHKNPDDVYGRGNGPKNLVISWKPMPPTEHNAPGFYYRVFYRLSDEVNSEWHERHVLDWQQHRLLIENLPKLRPYRIKVEAHNSLGRARVDAHEVIGFSDEDRPSDAPKDLRLIEVIDGKSAKLSWSAVPPMSLNGHFKGYKVQVWTESYENKSEQIVAANITTALIEIFTPESQNNVQVLAFNGAFDGPASNQITVDTPVDIYPDPPAFVWTRHTNRNNRGVIRITYEPNVTHNNPGDKIYIEYRLKGIDDLDKWQNTFKEDMEEAKGPIELGDLQFDRFYEIRVVAESGNLRAFSNISTIDTGVQKWPKPTTTTTEAPPPPPTYEQYIPRGPDTGHAPVKPGPNDKTDNLDREGPQSPEADSDGSGFSKTHWFIAFACVVAFICAFVGVFIFLKRRKSGAAEVNRNPRVKSDKIRTTSMTASKTPNNYTSDPNESNSFIVSVNDNQNNGHNGRVGHDETDDTDDDRQHRDVYNGTTETAH</sequence>
<feature type="domain" description="Fibronectin type-III" evidence="6">
    <location>
        <begin position="22"/>
        <end position="117"/>
    </location>
</feature>
<dbReference type="EMBL" id="CAJPIZ010006580">
    <property type="protein sequence ID" value="CAG2109639.1"/>
    <property type="molecule type" value="Genomic_DNA"/>
</dbReference>
<dbReference type="SUPFAM" id="SSF49265">
    <property type="entry name" value="Fibronectin type III"/>
    <property type="match status" value="2"/>
</dbReference>
<dbReference type="InterPro" id="IPR013783">
    <property type="entry name" value="Ig-like_fold"/>
</dbReference>
<dbReference type="OrthoDB" id="6504925at2759"/>
<dbReference type="GO" id="GO:0098609">
    <property type="term" value="P:cell-cell adhesion"/>
    <property type="evidence" value="ECO:0007669"/>
    <property type="project" value="TreeGrafter"/>
</dbReference>
<organism evidence="7">
    <name type="scientific">Medioppia subpectinata</name>
    <dbReference type="NCBI Taxonomy" id="1979941"/>
    <lineage>
        <taxon>Eukaryota</taxon>
        <taxon>Metazoa</taxon>
        <taxon>Ecdysozoa</taxon>
        <taxon>Arthropoda</taxon>
        <taxon>Chelicerata</taxon>
        <taxon>Arachnida</taxon>
        <taxon>Acari</taxon>
        <taxon>Acariformes</taxon>
        <taxon>Sarcoptiformes</taxon>
        <taxon>Oribatida</taxon>
        <taxon>Brachypylina</taxon>
        <taxon>Oppioidea</taxon>
        <taxon>Oppiidae</taxon>
        <taxon>Medioppia</taxon>
    </lineage>
</organism>
<evidence type="ECO:0000256" key="5">
    <source>
        <dbReference type="SAM" id="SignalP"/>
    </source>
</evidence>
<keyword evidence="4" id="KW-0472">Membrane</keyword>
<dbReference type="FunFam" id="2.60.40.10:FF:000035">
    <property type="entry name" value="Contactin 1"/>
    <property type="match status" value="1"/>
</dbReference>
<evidence type="ECO:0000256" key="3">
    <source>
        <dbReference type="SAM" id="MobiDB-lite"/>
    </source>
</evidence>
<dbReference type="GO" id="GO:0005886">
    <property type="term" value="C:plasma membrane"/>
    <property type="evidence" value="ECO:0007669"/>
    <property type="project" value="TreeGrafter"/>
</dbReference>
<feature type="compositionally biased region" description="Polar residues" evidence="3">
    <location>
        <begin position="536"/>
        <end position="570"/>
    </location>
</feature>
<dbReference type="Proteomes" id="UP000759131">
    <property type="component" value="Unassembled WGS sequence"/>
</dbReference>
<keyword evidence="8" id="KW-1185">Reference proteome</keyword>
<keyword evidence="1" id="KW-0677">Repeat</keyword>
<dbReference type="Pfam" id="PF00041">
    <property type="entry name" value="fn3"/>
    <property type="match status" value="1"/>
</dbReference>
<feature type="transmembrane region" description="Helical" evidence="4">
    <location>
        <begin position="492"/>
        <end position="513"/>
    </location>
</feature>
<accession>A0A7R9KTL2</accession>
<dbReference type="SMART" id="SM00060">
    <property type="entry name" value="FN3"/>
    <property type="match status" value="4"/>
</dbReference>
<keyword evidence="5" id="KW-0732">Signal</keyword>
<feature type="signal peptide" evidence="5">
    <location>
        <begin position="1"/>
        <end position="19"/>
    </location>
</feature>
<keyword evidence="4" id="KW-0812">Transmembrane</keyword>
<protein>
    <recommendedName>
        <fullName evidence="6">Fibronectin type-III domain-containing protein</fullName>
    </recommendedName>
</protein>
<dbReference type="InterPro" id="IPR003961">
    <property type="entry name" value="FN3_dom"/>
</dbReference>
<feature type="domain" description="Fibronectin type-III" evidence="6">
    <location>
        <begin position="225"/>
        <end position="320"/>
    </location>
</feature>
<feature type="chain" id="PRO_5036211008" description="Fibronectin type-III domain-containing protein" evidence="5">
    <location>
        <begin position="20"/>
        <end position="600"/>
    </location>
</feature>
<evidence type="ECO:0000259" key="6">
    <source>
        <dbReference type="PROSITE" id="PS50853"/>
    </source>
</evidence>
<feature type="domain" description="Fibronectin type-III" evidence="6">
    <location>
        <begin position="119"/>
        <end position="220"/>
    </location>
</feature>
<proteinExistence type="predicted"/>
<dbReference type="AlphaFoldDB" id="A0A7R9KTL2"/>
<dbReference type="FunFam" id="2.60.40.10:FF:000028">
    <property type="entry name" value="Neuronal cell adhesion molecule"/>
    <property type="match status" value="1"/>
</dbReference>
<dbReference type="PANTHER" id="PTHR44170:SF6">
    <property type="entry name" value="CONTACTIN"/>
    <property type="match status" value="1"/>
</dbReference>
<name>A0A7R9KTL2_9ACAR</name>
<evidence type="ECO:0000256" key="1">
    <source>
        <dbReference type="ARBA" id="ARBA00022737"/>
    </source>
</evidence>
<evidence type="ECO:0000256" key="4">
    <source>
        <dbReference type="SAM" id="Phobius"/>
    </source>
</evidence>